<dbReference type="Proteomes" id="UP000008694">
    <property type="component" value="Unassembled WGS sequence"/>
</dbReference>
<dbReference type="EMBL" id="GL348716">
    <property type="protein sequence ID" value="EFH57329.1"/>
    <property type="molecule type" value="Genomic_DNA"/>
</dbReference>
<feature type="compositionally biased region" description="Polar residues" evidence="1">
    <location>
        <begin position="1"/>
        <end position="10"/>
    </location>
</feature>
<feature type="region of interest" description="Disordered" evidence="1">
    <location>
        <begin position="1"/>
        <end position="24"/>
    </location>
</feature>
<name>D7LLD7_ARALL</name>
<accession>D7LLD7</accession>
<reference evidence="3" key="1">
    <citation type="journal article" date="2011" name="Nat. Genet.">
        <title>The Arabidopsis lyrata genome sequence and the basis of rapid genome size change.</title>
        <authorList>
            <person name="Hu T.T."/>
            <person name="Pattyn P."/>
            <person name="Bakker E.G."/>
            <person name="Cao J."/>
            <person name="Cheng J.-F."/>
            <person name="Clark R.M."/>
            <person name="Fahlgren N."/>
            <person name="Fawcett J.A."/>
            <person name="Grimwood J."/>
            <person name="Gundlach H."/>
            <person name="Haberer G."/>
            <person name="Hollister J.D."/>
            <person name="Ossowski S."/>
            <person name="Ottilar R.P."/>
            <person name="Salamov A.A."/>
            <person name="Schneeberger K."/>
            <person name="Spannagl M."/>
            <person name="Wang X."/>
            <person name="Yang L."/>
            <person name="Nasrallah M.E."/>
            <person name="Bergelson J."/>
            <person name="Carrington J.C."/>
            <person name="Gaut B.S."/>
            <person name="Schmutz J."/>
            <person name="Mayer K.F.X."/>
            <person name="Van de Peer Y."/>
            <person name="Grigoriev I.V."/>
            <person name="Nordborg M."/>
            <person name="Weigel D."/>
            <person name="Guo Y.-L."/>
        </authorList>
    </citation>
    <scope>NUCLEOTIDE SEQUENCE [LARGE SCALE GENOMIC DNA]</scope>
    <source>
        <strain evidence="3">cv. MN47</strain>
    </source>
</reference>
<evidence type="ECO:0000256" key="1">
    <source>
        <dbReference type="SAM" id="MobiDB-lite"/>
    </source>
</evidence>
<feature type="non-terminal residue" evidence="2">
    <location>
        <position position="75"/>
    </location>
</feature>
<feature type="region of interest" description="Disordered" evidence="1">
    <location>
        <begin position="40"/>
        <end position="75"/>
    </location>
</feature>
<evidence type="ECO:0000313" key="2">
    <source>
        <dbReference type="EMBL" id="EFH57329.1"/>
    </source>
</evidence>
<organism evidence="3">
    <name type="scientific">Arabidopsis lyrata subsp. lyrata</name>
    <name type="common">Lyre-leaved rock-cress</name>
    <dbReference type="NCBI Taxonomy" id="81972"/>
    <lineage>
        <taxon>Eukaryota</taxon>
        <taxon>Viridiplantae</taxon>
        <taxon>Streptophyta</taxon>
        <taxon>Embryophyta</taxon>
        <taxon>Tracheophyta</taxon>
        <taxon>Spermatophyta</taxon>
        <taxon>Magnoliopsida</taxon>
        <taxon>eudicotyledons</taxon>
        <taxon>Gunneridae</taxon>
        <taxon>Pentapetalae</taxon>
        <taxon>rosids</taxon>
        <taxon>malvids</taxon>
        <taxon>Brassicales</taxon>
        <taxon>Brassicaceae</taxon>
        <taxon>Camelineae</taxon>
        <taxon>Arabidopsis</taxon>
    </lineage>
</organism>
<dbReference type="Gramene" id="Al_scaffold_0004_1405">
    <property type="protein sequence ID" value="Al_scaffold_0004_1405"/>
    <property type="gene ID" value="Al_scaffold_0004_1405"/>
</dbReference>
<dbReference type="AlphaFoldDB" id="D7LLD7"/>
<keyword evidence="3" id="KW-1185">Reference proteome</keyword>
<sequence length="75" mass="8158">MGLDQRQLSVSRPHALSTDAPTRHKFPRKLAIPIHWFDAGNTQHPAANKSASNAQAVDANKSAGNKTQHFDANKS</sequence>
<proteinExistence type="predicted"/>
<protein>
    <submittedName>
        <fullName evidence="2">Predicted protein</fullName>
    </submittedName>
</protein>
<gene>
    <name evidence="2" type="ORF">ARALYDRAFT_668686</name>
</gene>
<feature type="compositionally biased region" description="Polar residues" evidence="1">
    <location>
        <begin position="40"/>
        <end position="55"/>
    </location>
</feature>
<dbReference type="HOGENOM" id="CLU_2678221_0_0_1"/>
<evidence type="ECO:0000313" key="3">
    <source>
        <dbReference type="Proteomes" id="UP000008694"/>
    </source>
</evidence>